<evidence type="ECO:0000256" key="1">
    <source>
        <dbReference type="ARBA" id="ARBA00006828"/>
    </source>
</evidence>
<evidence type="ECO:0000259" key="5">
    <source>
        <dbReference type="PROSITE" id="PS51717"/>
    </source>
</evidence>
<dbReference type="SUPFAM" id="SSF52540">
    <property type="entry name" value="P-loop containing nucleoside triphosphate hydrolases"/>
    <property type="match status" value="1"/>
</dbReference>
<feature type="coiled-coil region" evidence="2">
    <location>
        <begin position="555"/>
        <end position="582"/>
    </location>
</feature>
<dbReference type="Pfam" id="PF25683">
    <property type="entry name" value="URGCP_GTPase"/>
    <property type="match status" value="1"/>
</dbReference>
<feature type="compositionally biased region" description="Basic and acidic residues" evidence="3">
    <location>
        <begin position="133"/>
        <end position="144"/>
    </location>
</feature>
<dbReference type="GO" id="GO:0007165">
    <property type="term" value="P:signal transduction"/>
    <property type="evidence" value="ECO:0007669"/>
    <property type="project" value="InterPro"/>
</dbReference>
<accession>A0A9Q1CRX6</accession>
<reference evidence="6" key="1">
    <citation type="submission" date="2021-10" db="EMBL/GenBank/DDBJ databases">
        <title>Tropical sea cucumber genome reveals ecological adaptation and Cuvierian tubules defense mechanism.</title>
        <authorList>
            <person name="Chen T."/>
        </authorList>
    </citation>
    <scope>NUCLEOTIDE SEQUENCE</scope>
    <source>
        <strain evidence="6">Nanhai2018</strain>
        <tissue evidence="6">Muscle</tissue>
    </source>
</reference>
<dbReference type="InterPro" id="IPR000488">
    <property type="entry name" value="Death_dom"/>
</dbReference>
<comment type="caution">
    <text evidence="6">The sequence shown here is derived from an EMBL/GenBank/DDBJ whole genome shotgun (WGS) entry which is preliminary data.</text>
</comment>
<name>A0A9Q1CRX6_HOLLE</name>
<proteinExistence type="inferred from homology"/>
<dbReference type="InterPro" id="IPR057365">
    <property type="entry name" value="URGCP"/>
</dbReference>
<protein>
    <submittedName>
        <fullName evidence="6">Interferon-induced very large GTPase 1</fullName>
    </submittedName>
</protein>
<sequence length="2126" mass="245043">MLTLNTVRKLATVLNFQSGEIDQIERDPSASYVFINLLKERGIISQKDISNLIESLEDINLHGVAENVAESYNKNVKKVTLPPQDITSDMEDNDAQQGGPSPLGVETELPADPQVISTEETDVENESTLQSESDEKPSGNERVEQTVPDLGLTDGAFCVTDSSMETERGRSLNESVSNDLADFDFPKKMSEQFKEFLLRLGLEKGLYGEYSIRDSQEVKYGLLDVVEECSIFEQFISRITSYDYRVHLVRSPLSTRDRENIESNLVCTKESDDEDWFNYLKAEESCSDTINSSSARDTLFGILTCLDPFLLQEILMKLSACQLAVPLLMPDCGGNVTLNLWGLRKVSKSWYDSCDNVIKTETVVSHPFPAVSALRIGEISISKSNILNKLLGPAQSNDEHAYFLSHEQDPQLASWSKGTLECAWFLPNQDIDPSKLSTAFSLLNLRGNSSHFRLQRQFATRNSFATIVFCDSNNINGTNRAIIDEIKAQSHVILVIPQEKKTRRKPQYKSSMTIIHTNGYNALEVSKLILNALSQLFKEKECIKRFCIENSASLCENLNITVDEANKTYKEAKRDAKDIYDLICQQFPNINKSNIFVLQKLWKQWSELDKNKRWIFKTVDIEHEIEKIKSKKKSLRELQCEEIPTKIMLKFIKYCSVPTESRLFFIRYLEYFLNAMSNATFKPLLKDLHFHSTERRKISSRIKEKTTLKEGWETDISQNRFANYIEKLKSTEQEITNKKRDCIKKIDENSFGIEYFVREIAQITECHFYTEKDMKQYHLDIKKLPSFAADLLLNGYPIEIMDGDANHVPLRWIQEVLKTLSNLCGEDAKVYVISVLGIQSSGKSTLLNSMFGVQFAVRAGRCTKGAFMQLVPVHETLANETGCNFFVIIDTEGLGAPEKLQNMSPEYDNELATFALCNSDLTLINIGGQTMGEEMSNVLEIAAHAFIRMKEVNLKVECRVVQQFVADVTAEERNEAAMENIMMKLDNAIEIAAKKEGKDHLYRQFSDVFVVQNLENDSNNVQYIPSLWRGFMSIPDHHYSTKVLQLKQNIIRSMEMKENKLSVMDLSQRMTDVWNAIKKENFVFSFQNTKEITLYEELMKTYRAWISPVRVRVMQRELQARQNIENSKTDRIHDIYEDSIKSIEQLLENECETVEENLSLYLNNQKYKEIKRYAMSFYSDLSTFKIQMLANATMEISQFIALSVKIHEKVPEGELLSASLHEEVALLAAEIRKQINEQVKENRTNQNSHDTFITQKFEEFWAKWMQDKDEKYPLKTLSQITQEIECKVKQCIIQETQNKTLGTTVLHYLQSENFNQYAISSSYITKPSHIQRAKILFNTVDEKSSNVFSELITKIKTYAENNENFTGNVVELLQEVKEFINLCDIMPDKTIAICYFFSVFIRLLQNKQVEKEFSCIIQNADLLSAISKDEKVFLEGEIEETLKKFMSNNHYMYLDRQKQIKRHKKGQNNSEYAETSYDDLEVQTDKSKPYLHSVFSNIGKKFGNWRSNPSALSLKEFIDNVIAMTETKYKQNVITAEALNYFCKLTVTHCCRNFPSEDLQEAIAFSCERGIQYFRKCSEEFLKRYIDSNEYVMEYAAPIEYSNIQSKIKFVLNIIDDYRVNDSEVIKSVLTEEVVSKYGCSAFSFPLFLHLDRQYIHILPLRREEILRSIHEKVTSIKRAFLVEGGFKAPFNAIAVSKVLSDTIHMGNSDIFPNEMLGPTLVHIGAWLIPFCAVAQHEFERSKNPAVMLREEKDLFLSQFESLCSEKYDEIIAKTFFDFIIKTAKGSLKYKLYPELVREFLVGNDIFKMKRCFIGTVLVDICERDSYQDAVDFLNDFEEYSKRWILQYVVRNCNQMGDSLLKTTVDKCIANIKHATLYCVVKADEVLDHTTPDLSKWLDTFSDTLYQKIAITCEETEIAKVKKYLKVSNMKTFSTECSKLLQGLDEILKKTTELPTPGNMKQTQQWLLNALPKQIHLEIFESFKGCTEQCPFCGAVCEETLSGHPKHVVNLHFPKGIHGMHWLGTKKLAAEMCTSSIESDILYRTPPWVENPEFRPFKNYTVDYGNWYIQGIQDDKPIDYWKYIFATFNELFAERYSVLRADIPVEWTHITKQAALQCAKTAYQLK</sequence>
<organism evidence="6 7">
    <name type="scientific">Holothuria leucospilota</name>
    <name type="common">Black long sea cucumber</name>
    <name type="synonym">Mertensiothuria leucospilota</name>
    <dbReference type="NCBI Taxonomy" id="206669"/>
    <lineage>
        <taxon>Eukaryota</taxon>
        <taxon>Metazoa</taxon>
        <taxon>Echinodermata</taxon>
        <taxon>Eleutherozoa</taxon>
        <taxon>Echinozoa</taxon>
        <taxon>Holothuroidea</taxon>
        <taxon>Aspidochirotacea</taxon>
        <taxon>Aspidochirotida</taxon>
        <taxon>Holothuriidae</taxon>
        <taxon>Holothuria</taxon>
    </lineage>
</organism>
<dbReference type="PROSITE" id="PS51717">
    <property type="entry name" value="G_VLIG"/>
    <property type="match status" value="1"/>
</dbReference>
<dbReference type="Proteomes" id="UP001152320">
    <property type="component" value="Chromosome 1"/>
</dbReference>
<dbReference type="InterPro" id="IPR027417">
    <property type="entry name" value="P-loop_NTPase"/>
</dbReference>
<dbReference type="Gene3D" id="3.40.50.300">
    <property type="entry name" value="P-loop containing nucleotide triphosphate hydrolases"/>
    <property type="match status" value="1"/>
</dbReference>
<feature type="domain" description="Death" evidence="4">
    <location>
        <begin position="8"/>
        <end position="72"/>
    </location>
</feature>
<dbReference type="EMBL" id="JAIZAY010000001">
    <property type="protein sequence ID" value="KAJ8050467.1"/>
    <property type="molecule type" value="Genomic_DNA"/>
</dbReference>
<keyword evidence="7" id="KW-1185">Reference proteome</keyword>
<dbReference type="PROSITE" id="PS50017">
    <property type="entry name" value="DEATH_DOMAIN"/>
    <property type="match status" value="1"/>
</dbReference>
<dbReference type="Pfam" id="PF00531">
    <property type="entry name" value="Death"/>
    <property type="match status" value="1"/>
</dbReference>
<feature type="domain" description="VLIG-type G" evidence="5">
    <location>
        <begin position="827"/>
        <end position="1074"/>
    </location>
</feature>
<evidence type="ECO:0000313" key="6">
    <source>
        <dbReference type="EMBL" id="KAJ8050467.1"/>
    </source>
</evidence>
<gene>
    <name evidence="6" type="ORF">HOLleu_03684</name>
</gene>
<dbReference type="PANTHER" id="PTHR14819:SF25">
    <property type="entry name" value="CHROMOSOME UNDETERMINED SCAFFOLD_52, WHOLE GENOME SHOTGUN SEQUENCE"/>
    <property type="match status" value="1"/>
</dbReference>
<evidence type="ECO:0000256" key="2">
    <source>
        <dbReference type="SAM" id="Coils"/>
    </source>
</evidence>
<evidence type="ECO:0000313" key="7">
    <source>
        <dbReference type="Proteomes" id="UP001152320"/>
    </source>
</evidence>
<dbReference type="InterPro" id="IPR030383">
    <property type="entry name" value="G_VLIG_dom"/>
</dbReference>
<feature type="region of interest" description="Disordered" evidence="3">
    <location>
        <begin position="79"/>
        <end position="145"/>
    </location>
</feature>
<evidence type="ECO:0000256" key="3">
    <source>
        <dbReference type="SAM" id="MobiDB-lite"/>
    </source>
</evidence>
<dbReference type="InterPro" id="IPR052986">
    <property type="entry name" value="VLIG_GTPase"/>
</dbReference>
<dbReference type="PANTHER" id="PTHR14819">
    <property type="entry name" value="GTP-BINDING"/>
    <property type="match status" value="1"/>
</dbReference>
<dbReference type="GO" id="GO:0005525">
    <property type="term" value="F:GTP binding"/>
    <property type="evidence" value="ECO:0007669"/>
    <property type="project" value="InterPro"/>
</dbReference>
<comment type="similarity">
    <text evidence="1">Belongs to the TRAFAC class dynamin-like GTPase superfamily. Very large inducible GTPase (VLIG) family.</text>
</comment>
<keyword evidence="2" id="KW-0175">Coiled coil</keyword>
<dbReference type="OrthoDB" id="1597724at2759"/>
<dbReference type="Pfam" id="PF25496">
    <property type="entry name" value="URGCP"/>
    <property type="match status" value="1"/>
</dbReference>
<evidence type="ECO:0000259" key="4">
    <source>
        <dbReference type="PROSITE" id="PS50017"/>
    </source>
</evidence>